<dbReference type="SUPFAM" id="SSF103025">
    <property type="entry name" value="Folate-binding domain"/>
    <property type="match status" value="1"/>
</dbReference>
<evidence type="ECO:0000313" key="3">
    <source>
        <dbReference type="EMBL" id="MFD0988434.1"/>
    </source>
</evidence>
<dbReference type="Gene3D" id="2.40.30.160">
    <property type="match status" value="1"/>
</dbReference>
<dbReference type="EMBL" id="JBHTJO010000002">
    <property type="protein sequence ID" value="MFD0988434.1"/>
    <property type="molecule type" value="Genomic_DNA"/>
</dbReference>
<dbReference type="RefSeq" id="WP_379091502.1">
    <property type="nucleotide sequence ID" value="NZ_JBHTJO010000002.1"/>
</dbReference>
<dbReference type="InterPro" id="IPR045179">
    <property type="entry name" value="YgfZ/GcvT"/>
</dbReference>
<name>A0ABW3JDS0_9HYPH</name>
<dbReference type="PANTHER" id="PTHR22602">
    <property type="entry name" value="TRANSFERASE CAF17, MITOCHONDRIAL-RELATED"/>
    <property type="match status" value="1"/>
</dbReference>
<feature type="domain" description="CAF17 C-terminal" evidence="2">
    <location>
        <begin position="209"/>
        <end position="281"/>
    </location>
</feature>
<dbReference type="NCBIfam" id="TIGR03317">
    <property type="entry name" value="ygfZ_signature"/>
    <property type="match status" value="1"/>
</dbReference>
<dbReference type="Pfam" id="PF25455">
    <property type="entry name" value="Beta-barrel_CAF17_C"/>
    <property type="match status" value="1"/>
</dbReference>
<dbReference type="InterPro" id="IPR017703">
    <property type="entry name" value="YgfZ/GCV_T_CS"/>
</dbReference>
<dbReference type="Proteomes" id="UP001597102">
    <property type="component" value="Unassembled WGS sequence"/>
</dbReference>
<keyword evidence="1" id="KW-0809">Transit peptide</keyword>
<comment type="caution">
    <text evidence="3">The sequence shown here is derived from an EMBL/GenBank/DDBJ whole genome shotgun (WGS) entry which is preliminary data.</text>
</comment>
<evidence type="ECO:0000313" key="4">
    <source>
        <dbReference type="Proteomes" id="UP001597102"/>
    </source>
</evidence>
<dbReference type="PANTHER" id="PTHR22602:SF0">
    <property type="entry name" value="TRANSFERASE CAF17, MITOCHONDRIAL-RELATED"/>
    <property type="match status" value="1"/>
</dbReference>
<dbReference type="InterPro" id="IPR057460">
    <property type="entry name" value="CAF17_C"/>
</dbReference>
<sequence>MSDCQKILLSDRAVIGVSGPEAEKFLQGIITNSMERAGDGLGIHAALLTPQGKILFDFFLVGDGAGGYLIDCPAEQAEDLTKRLTLYKLRAKAEITAKPELKVAVVLGAAPELADGIIAFPDPRLAALGERLLLTEEAFAGIECPDASEADYHAKRISLGVPAGGKDFEYGQAFPHEALFDQLNGVDFRKGCFVGQEVVSRMQHRGTARKRVVPVVAESTLPEAGAAIEADGGTLGSLTSVSGKTGLALLRLDRAADAVAKGAPITCGDTVVRLLQPDWASFEVPTEAAPV</sequence>
<keyword evidence="4" id="KW-1185">Reference proteome</keyword>
<evidence type="ECO:0000256" key="1">
    <source>
        <dbReference type="ARBA" id="ARBA00022946"/>
    </source>
</evidence>
<evidence type="ECO:0000259" key="2">
    <source>
        <dbReference type="Pfam" id="PF25455"/>
    </source>
</evidence>
<proteinExistence type="predicted"/>
<organism evidence="3 4">
    <name type="scientific">Methyloligella solikamskensis</name>
    <dbReference type="NCBI Taxonomy" id="1177756"/>
    <lineage>
        <taxon>Bacteria</taxon>
        <taxon>Pseudomonadati</taxon>
        <taxon>Pseudomonadota</taxon>
        <taxon>Alphaproteobacteria</taxon>
        <taxon>Hyphomicrobiales</taxon>
        <taxon>Hyphomicrobiaceae</taxon>
        <taxon>Methyloligella</taxon>
    </lineage>
</organism>
<dbReference type="InterPro" id="IPR027266">
    <property type="entry name" value="TrmE/GcvT-like"/>
</dbReference>
<reference evidence="4" key="1">
    <citation type="journal article" date="2019" name="Int. J. Syst. Evol. Microbiol.">
        <title>The Global Catalogue of Microorganisms (GCM) 10K type strain sequencing project: providing services to taxonomists for standard genome sequencing and annotation.</title>
        <authorList>
            <consortium name="The Broad Institute Genomics Platform"/>
            <consortium name="The Broad Institute Genome Sequencing Center for Infectious Disease"/>
            <person name="Wu L."/>
            <person name="Ma J."/>
        </authorList>
    </citation>
    <scope>NUCLEOTIDE SEQUENCE [LARGE SCALE GENOMIC DNA]</scope>
    <source>
        <strain evidence="4">CCUG 61697</strain>
    </source>
</reference>
<protein>
    <submittedName>
        <fullName evidence="3">YgfZ/GcvT domain-containing protein</fullName>
    </submittedName>
</protein>
<gene>
    <name evidence="3" type="ORF">ACFQ2F_15145</name>
</gene>
<dbReference type="PIRSF" id="PIRSF006487">
    <property type="entry name" value="GcvT"/>
    <property type="match status" value="1"/>
</dbReference>
<accession>A0ABW3JDS0</accession>
<dbReference type="Gene3D" id="3.30.1360.120">
    <property type="entry name" value="Probable tRNA modification gtpase trme, domain 1"/>
    <property type="match status" value="1"/>
</dbReference>